<comment type="caution">
    <text evidence="1">The sequence shown here is derived from an EMBL/GenBank/DDBJ whole genome shotgun (WGS) entry which is preliminary data.</text>
</comment>
<evidence type="ECO:0000313" key="2">
    <source>
        <dbReference type="Proteomes" id="UP001383192"/>
    </source>
</evidence>
<reference evidence="1 2" key="1">
    <citation type="submission" date="2024-01" db="EMBL/GenBank/DDBJ databases">
        <title>A draft genome for a cacao thread blight-causing isolate of Paramarasmius palmivorus.</title>
        <authorList>
            <person name="Baruah I.K."/>
            <person name="Bukari Y."/>
            <person name="Amoako-Attah I."/>
            <person name="Meinhardt L.W."/>
            <person name="Bailey B.A."/>
            <person name="Cohen S.P."/>
        </authorList>
    </citation>
    <scope>NUCLEOTIDE SEQUENCE [LARGE SCALE GENOMIC DNA]</scope>
    <source>
        <strain evidence="1 2">GH-12</strain>
    </source>
</reference>
<gene>
    <name evidence="1" type="ORF">VNI00_011972</name>
</gene>
<dbReference type="SUPFAM" id="SSF103473">
    <property type="entry name" value="MFS general substrate transporter"/>
    <property type="match status" value="1"/>
</dbReference>
<accession>A0AAW0C9S2</accession>
<sequence>MLTTTNLTATLAATPESQALHSLSTQPTMDTELGTSQQNFAAAAPAEATERAGVSEDGGRAAWATIFGCWIIQFCTVGYSNAFGVYEDFYTRDFLLDNTPSEISWIGSFQLFMQYAPGILVGKILDAGYL</sequence>
<dbReference type="Proteomes" id="UP001383192">
    <property type="component" value="Unassembled WGS sequence"/>
</dbReference>
<dbReference type="InterPro" id="IPR036259">
    <property type="entry name" value="MFS_trans_sf"/>
</dbReference>
<protein>
    <submittedName>
        <fullName evidence="1">Uncharacterized protein</fullName>
    </submittedName>
</protein>
<name>A0AAW0C9S2_9AGAR</name>
<dbReference type="AlphaFoldDB" id="A0AAW0C9S2"/>
<keyword evidence="2" id="KW-1185">Reference proteome</keyword>
<organism evidence="1 2">
    <name type="scientific">Paramarasmius palmivorus</name>
    <dbReference type="NCBI Taxonomy" id="297713"/>
    <lineage>
        <taxon>Eukaryota</taxon>
        <taxon>Fungi</taxon>
        <taxon>Dikarya</taxon>
        <taxon>Basidiomycota</taxon>
        <taxon>Agaricomycotina</taxon>
        <taxon>Agaricomycetes</taxon>
        <taxon>Agaricomycetidae</taxon>
        <taxon>Agaricales</taxon>
        <taxon>Marasmiineae</taxon>
        <taxon>Marasmiaceae</taxon>
        <taxon>Paramarasmius</taxon>
    </lineage>
</organism>
<evidence type="ECO:0000313" key="1">
    <source>
        <dbReference type="EMBL" id="KAK7035205.1"/>
    </source>
</evidence>
<dbReference type="EMBL" id="JAYKXP010000054">
    <property type="protein sequence ID" value="KAK7035205.1"/>
    <property type="molecule type" value="Genomic_DNA"/>
</dbReference>
<proteinExistence type="predicted"/>